<gene>
    <name evidence="1" type="ORF">METZ01_LOCUS516790</name>
</gene>
<dbReference type="AlphaFoldDB" id="A0A383F498"/>
<sequence length="69" mass="8113">LRGKKFGHAQGFTLQLIVAGKNIVEVQLIDEAVFLSNYNQMYLLGRYRTDLFEESYNAFPFARLFKFKF</sequence>
<protein>
    <submittedName>
        <fullName evidence="1">Uncharacterized protein</fullName>
    </submittedName>
</protein>
<dbReference type="EMBL" id="UINC01231415">
    <property type="protein sequence ID" value="SVE63936.1"/>
    <property type="molecule type" value="Genomic_DNA"/>
</dbReference>
<organism evidence="1">
    <name type="scientific">marine metagenome</name>
    <dbReference type="NCBI Taxonomy" id="408172"/>
    <lineage>
        <taxon>unclassified sequences</taxon>
        <taxon>metagenomes</taxon>
        <taxon>ecological metagenomes</taxon>
    </lineage>
</organism>
<accession>A0A383F498</accession>
<feature type="non-terminal residue" evidence="1">
    <location>
        <position position="1"/>
    </location>
</feature>
<proteinExistence type="predicted"/>
<evidence type="ECO:0000313" key="1">
    <source>
        <dbReference type="EMBL" id="SVE63936.1"/>
    </source>
</evidence>
<reference evidence="1" key="1">
    <citation type="submission" date="2018-05" db="EMBL/GenBank/DDBJ databases">
        <authorList>
            <person name="Lanie J.A."/>
            <person name="Ng W.-L."/>
            <person name="Kazmierczak K.M."/>
            <person name="Andrzejewski T.M."/>
            <person name="Davidsen T.M."/>
            <person name="Wayne K.J."/>
            <person name="Tettelin H."/>
            <person name="Glass J.I."/>
            <person name="Rusch D."/>
            <person name="Podicherti R."/>
            <person name="Tsui H.-C.T."/>
            <person name="Winkler M.E."/>
        </authorList>
    </citation>
    <scope>NUCLEOTIDE SEQUENCE</scope>
</reference>
<name>A0A383F498_9ZZZZ</name>